<accession>A0ABN2TQS0</accession>
<name>A0ABN2TQS0_9MICO</name>
<evidence type="ECO:0000259" key="3">
    <source>
        <dbReference type="PROSITE" id="PS51186"/>
    </source>
</evidence>
<protein>
    <submittedName>
        <fullName evidence="4">GNAT family N-acetyltransferase</fullName>
    </submittedName>
</protein>
<dbReference type="SUPFAM" id="SSF55729">
    <property type="entry name" value="Acyl-CoA N-acyltransferases (Nat)"/>
    <property type="match status" value="2"/>
</dbReference>
<evidence type="ECO:0000256" key="1">
    <source>
        <dbReference type="ARBA" id="ARBA00022679"/>
    </source>
</evidence>
<dbReference type="PANTHER" id="PTHR43877">
    <property type="entry name" value="AMINOALKYLPHOSPHONATE N-ACETYLTRANSFERASE-RELATED-RELATED"/>
    <property type="match status" value="1"/>
</dbReference>
<keyword evidence="2" id="KW-0012">Acyltransferase</keyword>
<dbReference type="RefSeq" id="WP_343985862.1">
    <property type="nucleotide sequence ID" value="NZ_BAAANB010000001.1"/>
</dbReference>
<keyword evidence="1" id="KW-0808">Transferase</keyword>
<comment type="caution">
    <text evidence="4">The sequence shown here is derived from an EMBL/GenBank/DDBJ whole genome shotgun (WGS) entry which is preliminary data.</text>
</comment>
<sequence>MEVRRIDVHDDEECAHAYDVIVESKGHERPWVEPPSLAETLVEWRHVDEAEPMEMWGACDGPDLVGVATLWLPMTDNTTMTWTDVQVAPSRRRRGAGSALVERLVERARDEGRATVIVEFHVPPDSDDHGYRRFAERHGFALGNTEIVRHLELPVEAALLDRHAECARPRWDGLYRLETHVDGVPEHLVDSLCTLMNQLAVDAPTGEIDFEEESLTPARYQEHLDVAKAQARVRLTTVAVHEDSGDVVAYTELVLPAGAPGTAWQWGTLVQREHRGHRLGMAVKVENLRRLQRDHPERRRVVTGNSDTNSWMVSINEELGFRVVELCPAYQRSLT</sequence>
<evidence type="ECO:0000313" key="5">
    <source>
        <dbReference type="Proteomes" id="UP001501285"/>
    </source>
</evidence>
<dbReference type="Gene3D" id="3.40.630.30">
    <property type="match status" value="1"/>
</dbReference>
<keyword evidence="5" id="KW-1185">Reference proteome</keyword>
<dbReference type="InterPro" id="IPR050832">
    <property type="entry name" value="Bact_Acetyltransf"/>
</dbReference>
<dbReference type="CDD" id="cd04301">
    <property type="entry name" value="NAT_SF"/>
    <property type="match status" value="1"/>
</dbReference>
<gene>
    <name evidence="4" type="ORF">GCM10009740_00880</name>
</gene>
<dbReference type="Pfam" id="PF00583">
    <property type="entry name" value="Acetyltransf_1"/>
    <property type="match status" value="1"/>
</dbReference>
<evidence type="ECO:0000313" key="4">
    <source>
        <dbReference type="EMBL" id="GAA2017280.1"/>
    </source>
</evidence>
<proteinExistence type="predicted"/>
<reference evidence="4 5" key="1">
    <citation type="journal article" date="2019" name="Int. J. Syst. Evol. Microbiol.">
        <title>The Global Catalogue of Microorganisms (GCM) 10K type strain sequencing project: providing services to taxonomists for standard genome sequencing and annotation.</title>
        <authorList>
            <consortium name="The Broad Institute Genomics Platform"/>
            <consortium name="The Broad Institute Genome Sequencing Center for Infectious Disease"/>
            <person name="Wu L."/>
            <person name="Ma J."/>
        </authorList>
    </citation>
    <scope>NUCLEOTIDE SEQUENCE [LARGE SCALE GENOMIC DNA]</scope>
    <source>
        <strain evidence="4 5">JCM 14283</strain>
    </source>
</reference>
<evidence type="ECO:0000256" key="2">
    <source>
        <dbReference type="ARBA" id="ARBA00023315"/>
    </source>
</evidence>
<dbReference type="InterPro" id="IPR016181">
    <property type="entry name" value="Acyl_CoA_acyltransferase"/>
</dbReference>
<dbReference type="Proteomes" id="UP001501285">
    <property type="component" value="Unassembled WGS sequence"/>
</dbReference>
<dbReference type="PROSITE" id="PS51186">
    <property type="entry name" value="GNAT"/>
    <property type="match status" value="1"/>
</dbReference>
<feature type="domain" description="N-acetyltransferase" evidence="3">
    <location>
        <begin position="1"/>
        <end position="165"/>
    </location>
</feature>
<dbReference type="InterPro" id="IPR000182">
    <property type="entry name" value="GNAT_dom"/>
</dbReference>
<dbReference type="EMBL" id="BAAANB010000001">
    <property type="protein sequence ID" value="GAA2017280.1"/>
    <property type="molecule type" value="Genomic_DNA"/>
</dbReference>
<organism evidence="4 5">
    <name type="scientific">Terrabacter terrae</name>
    <dbReference type="NCBI Taxonomy" id="318434"/>
    <lineage>
        <taxon>Bacteria</taxon>
        <taxon>Bacillati</taxon>
        <taxon>Actinomycetota</taxon>
        <taxon>Actinomycetes</taxon>
        <taxon>Micrococcales</taxon>
        <taxon>Intrasporangiaceae</taxon>
        <taxon>Terrabacter</taxon>
    </lineage>
</organism>